<evidence type="ECO:0000256" key="8">
    <source>
        <dbReference type="ARBA" id="ARBA00023170"/>
    </source>
</evidence>
<dbReference type="InterPro" id="IPR027669">
    <property type="entry name" value="P2Y8_rcpt"/>
</dbReference>
<dbReference type="PRINTS" id="PR01428">
    <property type="entry name" value="PROTEASEAR"/>
</dbReference>
<dbReference type="GeneID" id="103177096"/>
<dbReference type="FunCoup" id="A0A4W3K486">
    <property type="interactions" value="29"/>
</dbReference>
<dbReference type="AlphaFoldDB" id="A0A4W3K486"/>
<evidence type="ECO:0000256" key="6">
    <source>
        <dbReference type="ARBA" id="ARBA00023136"/>
    </source>
</evidence>
<dbReference type="CDD" id="cd15368">
    <property type="entry name" value="7tmA_P2Y8"/>
    <property type="match status" value="1"/>
</dbReference>
<evidence type="ECO:0000256" key="2">
    <source>
        <dbReference type="ARBA" id="ARBA00022475"/>
    </source>
</evidence>
<comment type="subcellular location">
    <subcellularLocation>
        <location evidence="1">Cell membrane</location>
        <topology evidence="1">Multi-pass membrane protein</topology>
    </subcellularLocation>
</comment>
<dbReference type="OMA" id="CVTTFCY"/>
<keyword evidence="3 12" id="KW-0812">Transmembrane</keyword>
<dbReference type="InParanoid" id="A0A4W3K486"/>
<evidence type="ECO:0000256" key="10">
    <source>
        <dbReference type="ARBA" id="ARBA00023224"/>
    </source>
</evidence>
<dbReference type="PROSITE" id="PS50262">
    <property type="entry name" value="G_PROTEIN_RECEP_F1_2"/>
    <property type="match status" value="1"/>
</dbReference>
<evidence type="ECO:0000259" key="14">
    <source>
        <dbReference type="PROSITE" id="PS50262"/>
    </source>
</evidence>
<feature type="transmembrane region" description="Helical" evidence="13">
    <location>
        <begin position="201"/>
        <end position="226"/>
    </location>
</feature>
<dbReference type="GO" id="GO:0045028">
    <property type="term" value="F:G protein-coupled purinergic nucleotide receptor activity"/>
    <property type="evidence" value="ECO:0007669"/>
    <property type="project" value="InterPro"/>
</dbReference>
<dbReference type="GO" id="GO:0007200">
    <property type="term" value="P:phospholipase C-activating G protein-coupled receptor signaling pathway"/>
    <property type="evidence" value="ECO:0007669"/>
    <property type="project" value="TreeGrafter"/>
</dbReference>
<keyword evidence="6 13" id="KW-0472">Membrane</keyword>
<evidence type="ECO:0000256" key="1">
    <source>
        <dbReference type="ARBA" id="ARBA00004651"/>
    </source>
</evidence>
<gene>
    <name evidence="15" type="primary">LOC103177096</name>
</gene>
<evidence type="ECO:0000256" key="7">
    <source>
        <dbReference type="ARBA" id="ARBA00023157"/>
    </source>
</evidence>
<keyword evidence="5 12" id="KW-0297">G-protein coupled receptor</keyword>
<feature type="transmembrane region" description="Helical" evidence="13">
    <location>
        <begin position="72"/>
        <end position="91"/>
    </location>
</feature>
<evidence type="ECO:0000256" key="9">
    <source>
        <dbReference type="ARBA" id="ARBA00023180"/>
    </source>
</evidence>
<dbReference type="Pfam" id="PF00001">
    <property type="entry name" value="7tm_1"/>
    <property type="match status" value="1"/>
</dbReference>
<dbReference type="PANTHER" id="PTHR24232">
    <property type="entry name" value="G-PROTEIN COUPLED RECEPTOR"/>
    <property type="match status" value="1"/>
</dbReference>
<dbReference type="GO" id="GO:0035025">
    <property type="term" value="P:positive regulation of Rho protein signal transduction"/>
    <property type="evidence" value="ECO:0007669"/>
    <property type="project" value="TreeGrafter"/>
</dbReference>
<feature type="transmembrane region" description="Helical" evidence="13">
    <location>
        <begin position="286"/>
        <end position="308"/>
    </location>
</feature>
<evidence type="ECO:0000256" key="13">
    <source>
        <dbReference type="SAM" id="Phobius"/>
    </source>
</evidence>
<keyword evidence="4 13" id="KW-1133">Transmembrane helix</keyword>
<evidence type="ECO:0000256" key="12">
    <source>
        <dbReference type="RuleBase" id="RU000688"/>
    </source>
</evidence>
<evidence type="ECO:0000256" key="4">
    <source>
        <dbReference type="ARBA" id="ARBA00022989"/>
    </source>
</evidence>
<dbReference type="PANTHER" id="PTHR24232:SF25">
    <property type="entry name" value="P2Y PURINOCEPTOR 8"/>
    <property type="match status" value="1"/>
</dbReference>
<keyword evidence="7 11" id="KW-1015">Disulfide bond</keyword>
<feature type="transmembrane region" description="Helical" evidence="13">
    <location>
        <begin position="41"/>
        <end position="63"/>
    </location>
</feature>
<feature type="transmembrane region" description="Helical" evidence="13">
    <location>
        <begin position="151"/>
        <end position="170"/>
    </location>
</feature>
<dbReference type="PROSITE" id="PS00237">
    <property type="entry name" value="G_PROTEIN_RECEP_F1_1"/>
    <property type="match status" value="1"/>
</dbReference>
<keyword evidence="2" id="KW-1003">Cell membrane</keyword>
<dbReference type="Gene3D" id="1.20.1070.10">
    <property type="entry name" value="Rhodopsin 7-helix transmembrane proteins"/>
    <property type="match status" value="1"/>
</dbReference>
<reference evidence="16" key="2">
    <citation type="journal article" date="2007" name="PLoS Biol.">
        <title>Survey sequencing and comparative analysis of the elephant shark (Callorhinchus milii) genome.</title>
        <authorList>
            <person name="Venkatesh B."/>
            <person name="Kirkness E.F."/>
            <person name="Loh Y.H."/>
            <person name="Halpern A.L."/>
            <person name="Lee A.P."/>
            <person name="Johnson J."/>
            <person name="Dandona N."/>
            <person name="Viswanathan L.D."/>
            <person name="Tay A."/>
            <person name="Venter J.C."/>
            <person name="Strausberg R.L."/>
            <person name="Brenner S."/>
        </authorList>
    </citation>
    <scope>NUCLEOTIDE SEQUENCE [LARGE SCALE GENOMIC DNA]</scope>
</reference>
<proteinExistence type="inferred from homology"/>
<dbReference type="KEGG" id="cmk:103177096"/>
<dbReference type="GeneTree" id="ENSGT01050000244840"/>
<dbReference type="PRINTS" id="PR00237">
    <property type="entry name" value="GPCRRHODOPSN"/>
</dbReference>
<dbReference type="GO" id="GO:0015057">
    <property type="term" value="F:thrombin-activated receptor activity"/>
    <property type="evidence" value="ECO:0007669"/>
    <property type="project" value="InterPro"/>
</dbReference>
<dbReference type="SUPFAM" id="SSF81321">
    <property type="entry name" value="Family A G protein-coupled receptor-like"/>
    <property type="match status" value="1"/>
</dbReference>
<sequence>MTKRGAGMFDPWSELMNVSHRLDNDTLAMLSYSSIRTALPIVYMLVMVISLPGNGLSLILLLFNTKPKTPSIIFMINLTVTDLLLACFLPFQCIYHWNGNNWVFGPRLCNVVTVLFYANMYGSIMTMTCISVERYLGVVHLVRTNTWRKRFALGICLGMWVFILIVFLPLELTDLTYQVHDLNITTCFDILKKDMLPNQAAWASFLFTLFFILFLVPFFITVFCYIRIVLKLVHSSEHFSSEQKRRAIWLALIVLLVFITCFAPNNIILLIHMISRLFFDKGIYAAYKITLTLSCLNSCLDPFIYYLACKEFRKKLRQFLRISISSQTSFTEFRRESFLTHRSRSGHQWDPVEMQSL</sequence>
<dbReference type="Proteomes" id="UP000314986">
    <property type="component" value="Unassembled WGS sequence"/>
</dbReference>
<evidence type="ECO:0000256" key="3">
    <source>
        <dbReference type="ARBA" id="ARBA00022692"/>
    </source>
</evidence>
<name>A0A4W3K486_CALMI</name>
<evidence type="ECO:0000313" key="16">
    <source>
        <dbReference type="Proteomes" id="UP000314986"/>
    </source>
</evidence>
<keyword evidence="9" id="KW-0325">Glycoprotein</keyword>
<dbReference type="FunFam" id="1.20.1070.10:FF:000040">
    <property type="entry name" value="Coagulation factor 2 (thrombin) receptor"/>
    <property type="match status" value="1"/>
</dbReference>
<accession>A0A4W3K486</accession>
<protein>
    <submittedName>
        <fullName evidence="15">P2Y purinoceptor 8-like</fullName>
    </submittedName>
</protein>
<reference evidence="15" key="5">
    <citation type="submission" date="2025-09" db="UniProtKB">
        <authorList>
            <consortium name="Ensembl"/>
        </authorList>
    </citation>
    <scope>IDENTIFICATION</scope>
</reference>
<dbReference type="Ensembl" id="ENSCMIT00000039359.1">
    <property type="protein sequence ID" value="ENSCMIP00000038805.1"/>
    <property type="gene ID" value="ENSCMIG00000016282.1"/>
</dbReference>
<dbReference type="OrthoDB" id="9944627at2759"/>
<organism evidence="15 16">
    <name type="scientific">Callorhinchus milii</name>
    <name type="common">Ghost shark</name>
    <dbReference type="NCBI Taxonomy" id="7868"/>
    <lineage>
        <taxon>Eukaryota</taxon>
        <taxon>Metazoa</taxon>
        <taxon>Chordata</taxon>
        <taxon>Craniata</taxon>
        <taxon>Vertebrata</taxon>
        <taxon>Chondrichthyes</taxon>
        <taxon>Holocephali</taxon>
        <taxon>Chimaeriformes</taxon>
        <taxon>Callorhinchidae</taxon>
        <taxon>Callorhinchus</taxon>
    </lineage>
</organism>
<evidence type="ECO:0000313" key="15">
    <source>
        <dbReference type="Ensembl" id="ENSCMIP00000038805.1"/>
    </source>
</evidence>
<comment type="similarity">
    <text evidence="12">Belongs to the G-protein coupled receptor 1 family.</text>
</comment>
<keyword evidence="10 12" id="KW-0807">Transducer</keyword>
<keyword evidence="16" id="KW-1185">Reference proteome</keyword>
<feature type="disulfide bond" evidence="11">
    <location>
        <begin position="109"/>
        <end position="187"/>
    </location>
</feature>
<dbReference type="InterPro" id="IPR000276">
    <property type="entry name" value="GPCR_Rhodpsn"/>
</dbReference>
<dbReference type="GO" id="GO:0005886">
    <property type="term" value="C:plasma membrane"/>
    <property type="evidence" value="ECO:0007669"/>
    <property type="project" value="UniProtKB-SubCell"/>
</dbReference>
<evidence type="ECO:0000256" key="5">
    <source>
        <dbReference type="ARBA" id="ARBA00023040"/>
    </source>
</evidence>
<reference evidence="15" key="4">
    <citation type="submission" date="2025-08" db="UniProtKB">
        <authorList>
            <consortium name="Ensembl"/>
        </authorList>
    </citation>
    <scope>IDENTIFICATION</scope>
</reference>
<reference evidence="16" key="1">
    <citation type="journal article" date="2006" name="Science">
        <title>Ancient noncoding elements conserved in the human genome.</title>
        <authorList>
            <person name="Venkatesh B."/>
            <person name="Kirkness E.F."/>
            <person name="Loh Y.H."/>
            <person name="Halpern A.L."/>
            <person name="Lee A.P."/>
            <person name="Johnson J."/>
            <person name="Dandona N."/>
            <person name="Viswanathan L.D."/>
            <person name="Tay A."/>
            <person name="Venter J.C."/>
            <person name="Strausberg R.L."/>
            <person name="Brenner S."/>
        </authorList>
    </citation>
    <scope>NUCLEOTIDE SEQUENCE [LARGE SCALE GENOMIC DNA]</scope>
</reference>
<keyword evidence="8 12" id="KW-0675">Receptor</keyword>
<evidence type="ECO:0000256" key="11">
    <source>
        <dbReference type="PIRSR" id="PIRSR603912-52"/>
    </source>
</evidence>
<dbReference type="InterPro" id="IPR017452">
    <property type="entry name" value="GPCR_Rhodpsn_7TM"/>
</dbReference>
<dbReference type="InterPro" id="IPR003912">
    <property type="entry name" value="Protea_act_rcpt"/>
</dbReference>
<dbReference type="GO" id="GO:0007596">
    <property type="term" value="P:blood coagulation"/>
    <property type="evidence" value="ECO:0007669"/>
    <property type="project" value="InterPro"/>
</dbReference>
<feature type="transmembrane region" description="Helical" evidence="13">
    <location>
        <begin position="247"/>
        <end position="274"/>
    </location>
</feature>
<reference evidence="16" key="3">
    <citation type="journal article" date="2014" name="Nature">
        <title>Elephant shark genome provides unique insights into gnathostome evolution.</title>
        <authorList>
            <consortium name="International Elephant Shark Genome Sequencing Consortium"/>
            <person name="Venkatesh B."/>
            <person name="Lee A.P."/>
            <person name="Ravi V."/>
            <person name="Maurya A.K."/>
            <person name="Lian M.M."/>
            <person name="Swann J.B."/>
            <person name="Ohta Y."/>
            <person name="Flajnik M.F."/>
            <person name="Sutoh Y."/>
            <person name="Kasahara M."/>
            <person name="Hoon S."/>
            <person name="Gangu V."/>
            <person name="Roy S.W."/>
            <person name="Irimia M."/>
            <person name="Korzh V."/>
            <person name="Kondrychyn I."/>
            <person name="Lim Z.W."/>
            <person name="Tay B.H."/>
            <person name="Tohari S."/>
            <person name="Kong K.W."/>
            <person name="Ho S."/>
            <person name="Lorente-Galdos B."/>
            <person name="Quilez J."/>
            <person name="Marques-Bonet T."/>
            <person name="Raney B.J."/>
            <person name="Ingham P.W."/>
            <person name="Tay A."/>
            <person name="Hillier L.W."/>
            <person name="Minx P."/>
            <person name="Boehm T."/>
            <person name="Wilson R.K."/>
            <person name="Brenner S."/>
            <person name="Warren W.C."/>
        </authorList>
    </citation>
    <scope>NUCLEOTIDE SEQUENCE [LARGE SCALE GENOMIC DNA]</scope>
</reference>
<feature type="transmembrane region" description="Helical" evidence="13">
    <location>
        <begin position="111"/>
        <end position="130"/>
    </location>
</feature>
<feature type="domain" description="G-protein coupled receptors family 1 profile" evidence="14">
    <location>
        <begin position="53"/>
        <end position="305"/>
    </location>
</feature>